<organism evidence="2 3">
    <name type="scientific">Owenweeksia hongkongensis (strain DSM 17368 / CIP 108786 / JCM 12287 / NRRL B-23963 / UST20020801)</name>
    <dbReference type="NCBI Taxonomy" id="926562"/>
    <lineage>
        <taxon>Bacteria</taxon>
        <taxon>Pseudomonadati</taxon>
        <taxon>Bacteroidota</taxon>
        <taxon>Flavobacteriia</taxon>
        <taxon>Flavobacteriales</taxon>
        <taxon>Owenweeksiaceae</taxon>
        <taxon>Owenweeksia</taxon>
    </lineage>
</organism>
<dbReference type="EMBL" id="CP003156">
    <property type="protein sequence ID" value="AEV33410.1"/>
    <property type="molecule type" value="Genomic_DNA"/>
</dbReference>
<gene>
    <name evidence="2" type="ordered locus">Oweho_2440</name>
</gene>
<feature type="region of interest" description="Disordered" evidence="1">
    <location>
        <begin position="22"/>
        <end position="41"/>
    </location>
</feature>
<dbReference type="Proteomes" id="UP000005631">
    <property type="component" value="Chromosome"/>
</dbReference>
<evidence type="ECO:0000256" key="1">
    <source>
        <dbReference type="SAM" id="MobiDB-lite"/>
    </source>
</evidence>
<dbReference type="AlphaFoldDB" id="G8R745"/>
<keyword evidence="3" id="KW-1185">Reference proteome</keyword>
<evidence type="ECO:0000313" key="2">
    <source>
        <dbReference type="EMBL" id="AEV33410.1"/>
    </source>
</evidence>
<dbReference type="KEGG" id="oho:Oweho_2440"/>
<feature type="compositionally biased region" description="Basic and acidic residues" evidence="1">
    <location>
        <begin position="22"/>
        <end position="35"/>
    </location>
</feature>
<accession>G8R745</accession>
<dbReference type="RefSeq" id="WP_014202759.1">
    <property type="nucleotide sequence ID" value="NC_016599.1"/>
</dbReference>
<evidence type="ECO:0000313" key="3">
    <source>
        <dbReference type="Proteomes" id="UP000005631"/>
    </source>
</evidence>
<reference evidence="2 3" key="1">
    <citation type="journal article" date="2012" name="Stand. Genomic Sci.">
        <title>Genome sequence of the orange-pigmented seawater bacterium Owenweeksia hongkongensis type strain (UST20020801(T)).</title>
        <authorList>
            <person name="Riedel T."/>
            <person name="Held B."/>
            <person name="Nolan M."/>
            <person name="Lucas S."/>
            <person name="Lapidus A."/>
            <person name="Tice H."/>
            <person name="Del Rio T.G."/>
            <person name="Cheng J.F."/>
            <person name="Han C."/>
            <person name="Tapia R."/>
            <person name="Goodwin L.A."/>
            <person name="Pitluck S."/>
            <person name="Liolios K."/>
            <person name="Mavromatis K."/>
            <person name="Pagani I."/>
            <person name="Ivanova N."/>
            <person name="Mikhailova N."/>
            <person name="Pati A."/>
            <person name="Chen A."/>
            <person name="Palaniappan K."/>
            <person name="Rohde M."/>
            <person name="Tindall B.J."/>
            <person name="Detter J.C."/>
            <person name="Goker M."/>
            <person name="Woyke T."/>
            <person name="Bristow J."/>
            <person name="Eisen J.A."/>
            <person name="Markowitz V."/>
            <person name="Hugenholtz P."/>
            <person name="Klenk H.P."/>
            <person name="Kyrpides N.C."/>
        </authorList>
    </citation>
    <scope>NUCLEOTIDE SEQUENCE</scope>
    <source>
        <strain evidence="3">DSM 17368 / JCM 12287 / NRRL B-23963</strain>
    </source>
</reference>
<dbReference type="HOGENOM" id="CLU_084213_1_0_10"/>
<dbReference type="PROSITE" id="PS51257">
    <property type="entry name" value="PROKAR_LIPOPROTEIN"/>
    <property type="match status" value="1"/>
</dbReference>
<dbReference type="OrthoDB" id="1114031at2"/>
<dbReference type="STRING" id="926562.Oweho_2440"/>
<proteinExistence type="predicted"/>
<dbReference type="PATRIC" id="fig|926562.3.peg.2455"/>
<sequence length="270" mass="29016">MKTPKFLLSALLIAGLASCQKDDTQADTSPEKPEAETTDDIAMTMSIDDEITNLGQMSMEGNPSKKTTSWLSCITYTIDTTGSTTEVTLDFGATNCLGSDGKNRRGKLIVTLEDNPFDAGSVTSVTSNGYTVNDHLVIGSKSMTFQGLNNDGDPYLDINTALSIINPNQDTITWNSTQTRVWTDGFGNLNPHDNAVEITGVADGKTASGIDYDITIIDPLRVEAGCSYIVSGSFNLQVPPLPDRLFDYGNGVCDRVATVTISGYTFTFLM</sequence>
<name>G8R745_OWEHD</name>
<protein>
    <submittedName>
        <fullName evidence="2">Uncharacterized protein</fullName>
    </submittedName>
</protein>
<dbReference type="eggNOG" id="ENOG5030WKT">
    <property type="taxonomic scope" value="Bacteria"/>
</dbReference>